<keyword evidence="3" id="KW-1185">Reference proteome</keyword>
<dbReference type="EMBL" id="WMIB01000005">
    <property type="protein sequence ID" value="MTH53273.1"/>
    <property type="molecule type" value="Genomic_DNA"/>
</dbReference>
<protein>
    <recommendedName>
        <fullName evidence="1">Intracellular proteinase inhibitor BsuPI domain-containing protein</fullName>
    </recommendedName>
</protein>
<dbReference type="InterPro" id="IPR020481">
    <property type="entry name" value="Intracell_prot_inh_BsuPI"/>
</dbReference>
<proteinExistence type="predicted"/>
<dbReference type="OrthoDB" id="1357684at2"/>
<evidence type="ECO:0000313" key="2">
    <source>
        <dbReference type="EMBL" id="MTH53273.1"/>
    </source>
</evidence>
<evidence type="ECO:0000259" key="1">
    <source>
        <dbReference type="Pfam" id="PF12690"/>
    </source>
</evidence>
<sequence length="116" mass="13322">MKDIKLNVSANAERDQAVLKLLVRNDAPAAETVTFPTGQTFELIILDEDGNEVYKYSKGKMFTQAIRKMEFERGEEKVFQERWKYTEDTKPGEYRVLAELTGSSNLSAETYFLLSK</sequence>
<dbReference type="InterPro" id="IPR038144">
    <property type="entry name" value="IPI"/>
</dbReference>
<dbReference type="RefSeq" id="WP_155111804.1">
    <property type="nucleotide sequence ID" value="NZ_WMIB01000005.1"/>
</dbReference>
<gene>
    <name evidence="2" type="ORF">GKZ89_07585</name>
</gene>
<evidence type="ECO:0000313" key="3">
    <source>
        <dbReference type="Proteomes" id="UP000434639"/>
    </source>
</evidence>
<dbReference type="Proteomes" id="UP000434639">
    <property type="component" value="Unassembled WGS sequence"/>
</dbReference>
<dbReference type="Gene3D" id="2.60.40.2360">
    <property type="entry name" value="Intracellular proteinase inhibitor BsuPI"/>
    <property type="match status" value="1"/>
</dbReference>
<dbReference type="AlphaFoldDB" id="A0A7X2S4U9"/>
<feature type="domain" description="Intracellular proteinase inhibitor BsuPI" evidence="1">
    <location>
        <begin position="5"/>
        <end position="103"/>
    </location>
</feature>
<reference evidence="2 3" key="1">
    <citation type="journal article" date="2017" name="Int. J. Syst. Evol. Microbiol.">
        <title>Bacillus mangrovi sp. nov., isolated from a sediment sample from a mangrove forest.</title>
        <authorList>
            <person name="Gupta V."/>
            <person name="Singh P.K."/>
            <person name="Korpole S."/>
            <person name="Tanuku N.R.S."/>
            <person name="Pinnaka A.K."/>
        </authorList>
    </citation>
    <scope>NUCLEOTIDE SEQUENCE [LARGE SCALE GENOMIC DNA]</scope>
    <source>
        <strain evidence="2 3">KCTC 33872</strain>
    </source>
</reference>
<dbReference type="Pfam" id="PF12690">
    <property type="entry name" value="BsuPI"/>
    <property type="match status" value="1"/>
</dbReference>
<organism evidence="2 3">
    <name type="scientific">Metabacillus mangrovi</name>
    <dbReference type="NCBI Taxonomy" id="1491830"/>
    <lineage>
        <taxon>Bacteria</taxon>
        <taxon>Bacillati</taxon>
        <taxon>Bacillota</taxon>
        <taxon>Bacilli</taxon>
        <taxon>Bacillales</taxon>
        <taxon>Bacillaceae</taxon>
        <taxon>Metabacillus</taxon>
    </lineage>
</organism>
<accession>A0A7X2S4U9</accession>
<comment type="caution">
    <text evidence="2">The sequence shown here is derived from an EMBL/GenBank/DDBJ whole genome shotgun (WGS) entry which is preliminary data.</text>
</comment>
<name>A0A7X2S4U9_9BACI</name>